<feature type="non-terminal residue" evidence="9">
    <location>
        <position position="703"/>
    </location>
</feature>
<evidence type="ECO:0000256" key="2">
    <source>
        <dbReference type="ARBA" id="ARBA00022670"/>
    </source>
</evidence>
<name>A0A9W8MH04_9AGAR</name>
<keyword evidence="10" id="KW-1185">Reference proteome</keyword>
<dbReference type="InterPro" id="IPR000169">
    <property type="entry name" value="Pept_cys_AS"/>
</dbReference>
<dbReference type="OrthoDB" id="424753at2759"/>
<dbReference type="Proteomes" id="UP001140091">
    <property type="component" value="Unassembled WGS sequence"/>
</dbReference>
<evidence type="ECO:0000313" key="9">
    <source>
        <dbReference type="EMBL" id="KAJ2928239.1"/>
    </source>
</evidence>
<dbReference type="GO" id="GO:0006508">
    <property type="term" value="P:proteolysis"/>
    <property type="evidence" value="ECO:0007669"/>
    <property type="project" value="UniProtKB-KW"/>
</dbReference>
<evidence type="ECO:0000259" key="8">
    <source>
        <dbReference type="PROSITE" id="PS50203"/>
    </source>
</evidence>
<proteinExistence type="inferred from homology"/>
<feature type="region of interest" description="Disordered" evidence="7">
    <location>
        <begin position="1"/>
        <end position="72"/>
    </location>
</feature>
<dbReference type="SUPFAM" id="SSF54001">
    <property type="entry name" value="Cysteine proteinases"/>
    <property type="match status" value="1"/>
</dbReference>
<evidence type="ECO:0000256" key="6">
    <source>
        <dbReference type="PROSITE-ProRule" id="PRU00239"/>
    </source>
</evidence>
<dbReference type="EMBL" id="JANBPK010000934">
    <property type="protein sequence ID" value="KAJ2928239.1"/>
    <property type="molecule type" value="Genomic_DNA"/>
</dbReference>
<dbReference type="PANTHER" id="PTHR10183:SF379">
    <property type="entry name" value="CALPAIN-5"/>
    <property type="match status" value="1"/>
</dbReference>
<feature type="region of interest" description="Disordered" evidence="7">
    <location>
        <begin position="591"/>
        <end position="664"/>
    </location>
</feature>
<dbReference type="AlphaFoldDB" id="A0A9W8MH04"/>
<reference evidence="9" key="1">
    <citation type="submission" date="2022-06" db="EMBL/GenBank/DDBJ databases">
        <title>Genome Sequence of Candolleomyces eurysporus.</title>
        <authorList>
            <person name="Buettner E."/>
        </authorList>
    </citation>
    <scope>NUCLEOTIDE SEQUENCE</scope>
    <source>
        <strain evidence="9">VTCC 930004</strain>
    </source>
</reference>
<accession>A0A9W8MH04</accession>
<evidence type="ECO:0000256" key="4">
    <source>
        <dbReference type="ARBA" id="ARBA00022807"/>
    </source>
</evidence>
<feature type="active site" evidence="5 6">
    <location>
        <position position="381"/>
    </location>
</feature>
<evidence type="ECO:0000256" key="7">
    <source>
        <dbReference type="SAM" id="MobiDB-lite"/>
    </source>
</evidence>
<comment type="similarity">
    <text evidence="1">Belongs to the peptidase C2 family.</text>
</comment>
<organism evidence="9 10">
    <name type="scientific">Candolleomyces eurysporus</name>
    <dbReference type="NCBI Taxonomy" id="2828524"/>
    <lineage>
        <taxon>Eukaryota</taxon>
        <taxon>Fungi</taxon>
        <taxon>Dikarya</taxon>
        <taxon>Basidiomycota</taxon>
        <taxon>Agaricomycotina</taxon>
        <taxon>Agaricomycetes</taxon>
        <taxon>Agaricomycetidae</taxon>
        <taxon>Agaricales</taxon>
        <taxon>Agaricineae</taxon>
        <taxon>Psathyrellaceae</taxon>
        <taxon>Candolleomyces</taxon>
    </lineage>
</organism>
<feature type="compositionally biased region" description="Basic and acidic residues" evidence="7">
    <location>
        <begin position="591"/>
        <end position="604"/>
    </location>
</feature>
<evidence type="ECO:0000256" key="5">
    <source>
        <dbReference type="PIRSR" id="PIRSR622684-1"/>
    </source>
</evidence>
<dbReference type="SMART" id="SM00230">
    <property type="entry name" value="CysPc"/>
    <property type="match status" value="1"/>
</dbReference>
<feature type="active site" evidence="5 6">
    <location>
        <position position="361"/>
    </location>
</feature>
<evidence type="ECO:0000313" key="10">
    <source>
        <dbReference type="Proteomes" id="UP001140091"/>
    </source>
</evidence>
<dbReference type="InterPro" id="IPR001300">
    <property type="entry name" value="Peptidase_C2_calpain_cat"/>
</dbReference>
<dbReference type="PROSITE" id="PS00139">
    <property type="entry name" value="THIOL_PROTEASE_CYS"/>
    <property type="match status" value="1"/>
</dbReference>
<protein>
    <recommendedName>
        <fullName evidence="8">Calpain catalytic domain-containing protein</fullName>
    </recommendedName>
</protein>
<feature type="compositionally biased region" description="Acidic residues" evidence="7">
    <location>
        <begin position="605"/>
        <end position="620"/>
    </location>
</feature>
<dbReference type="PANTHER" id="PTHR10183">
    <property type="entry name" value="CALPAIN"/>
    <property type="match status" value="1"/>
</dbReference>
<feature type="compositionally biased region" description="Basic and acidic residues" evidence="7">
    <location>
        <begin position="646"/>
        <end position="658"/>
    </location>
</feature>
<comment type="caution">
    <text evidence="9">The sequence shown here is derived from an EMBL/GenBank/DDBJ whole genome shotgun (WGS) entry which is preliminary data.</text>
</comment>
<evidence type="ECO:0000256" key="3">
    <source>
        <dbReference type="ARBA" id="ARBA00022801"/>
    </source>
</evidence>
<dbReference type="PROSITE" id="PS50203">
    <property type="entry name" value="CALPAIN_CAT"/>
    <property type="match status" value="1"/>
</dbReference>
<dbReference type="InterPro" id="IPR022684">
    <property type="entry name" value="Calpain_cysteine_protease"/>
</dbReference>
<dbReference type="InterPro" id="IPR038765">
    <property type="entry name" value="Papain-like_cys_pep_sf"/>
</dbReference>
<keyword evidence="4 6" id="KW-0788">Thiol protease</keyword>
<dbReference type="Pfam" id="PF00648">
    <property type="entry name" value="Peptidase_C2"/>
    <property type="match status" value="1"/>
</dbReference>
<dbReference type="Gene3D" id="3.90.70.10">
    <property type="entry name" value="Cysteine proteinases"/>
    <property type="match status" value="1"/>
</dbReference>
<keyword evidence="3 6" id="KW-0378">Hydrolase</keyword>
<feature type="compositionally biased region" description="Basic residues" evidence="7">
    <location>
        <begin position="33"/>
        <end position="50"/>
    </location>
</feature>
<sequence length="703" mass="78220">MVGDLTGIPMEWDGGLRGTPAQTGEPSKDAGRLRTRSQLRSGRNPRSKAKDRKDETKSNKGSAQDVGDKLKERKKTKPGLFVTKELAIAIEKTKATVEQIAKECRMRNTKFRDADFDLEKDETLCLHGYTDNKDIGKSKDVQRITEIFDEPTFFPPGGAAHSAAIKQGNLGDCYFLSALATVSGPPGLIEKICVARDEKVGIYGFIFYQDQGWVSVIVDDSLLYTNIPQYESLNEDAKAVYHEDKDRFNAIARKGGQLLLYAKAGTSNETWVPLIEKAYAKLYGCFSHIVGGQTREAIEDLTGGVASHVIVKDILDVDAFWKDELCRVNKDRLFACSFRPLPAASGSAGDAPDVQGLVGAHAYAILRVAEINGKRFVVLRNPWGRYEWTGPWADGSKEWTPEWVKILPQLQHSFANDGQFVMELPVIPIPSAPAYGMLSFIVNIPKKTKAIFALSTLNSRAFRTLPKEFWIRSFEFSIVKLGELKPLATCSPTQVYTRSASLELDVQAGKYIIYVKIDQWWDLDPTKVYSDWKIPQRTYPTLETSDSRRISKILTSRVKAMSLAENWDGVGETDYVPKPLEEIITEDLEEINKAESLRSGGDSKDMDDEEDEDDSDESDTEAPSAVGAADRVDEGTTSGEPPAPVSDKDGKDDDHPLDEASPVEWIDIFENADNAQVFGLRVYTRTREPAEITGRIKCADKSW</sequence>
<feature type="active site" evidence="5 6">
    <location>
        <position position="173"/>
    </location>
</feature>
<dbReference type="GO" id="GO:0004198">
    <property type="term" value="F:calcium-dependent cysteine-type endopeptidase activity"/>
    <property type="evidence" value="ECO:0007669"/>
    <property type="project" value="InterPro"/>
</dbReference>
<keyword evidence="2 6" id="KW-0645">Protease</keyword>
<gene>
    <name evidence="9" type="ORF">H1R20_g8850</name>
</gene>
<feature type="domain" description="Calpain catalytic" evidence="8">
    <location>
        <begin position="110"/>
        <end position="424"/>
    </location>
</feature>
<evidence type="ECO:0000256" key="1">
    <source>
        <dbReference type="ARBA" id="ARBA00007623"/>
    </source>
</evidence>